<gene>
    <name evidence="3" type="ORF">GIB67_003907</name>
</gene>
<reference evidence="3 4" key="1">
    <citation type="journal article" date="2020" name="IScience">
        <title>Genome Sequencing of the Endangered Kingdonia uniflora (Circaeasteraceae, Ranunculales) Reveals Potential Mechanisms of Evolutionary Specialization.</title>
        <authorList>
            <person name="Sun Y."/>
            <person name="Deng T."/>
            <person name="Zhang A."/>
            <person name="Moore M.J."/>
            <person name="Landis J.B."/>
            <person name="Lin N."/>
            <person name="Zhang H."/>
            <person name="Zhang X."/>
            <person name="Huang J."/>
            <person name="Zhang X."/>
            <person name="Sun H."/>
            <person name="Wang H."/>
        </authorList>
    </citation>
    <scope>NUCLEOTIDE SEQUENCE [LARGE SCALE GENOMIC DNA]</scope>
    <source>
        <strain evidence="3">TB1705</strain>
        <tissue evidence="3">Leaf</tissue>
    </source>
</reference>
<dbReference type="InterPro" id="IPR058352">
    <property type="entry name" value="DUF8039"/>
</dbReference>
<evidence type="ECO:0000313" key="4">
    <source>
        <dbReference type="Proteomes" id="UP000541444"/>
    </source>
</evidence>
<evidence type="ECO:0000259" key="2">
    <source>
        <dbReference type="Pfam" id="PF26133"/>
    </source>
</evidence>
<dbReference type="PANTHER" id="PTHR43207">
    <property type="entry name" value="AROGENATE DEHYDROGENASE-RELATED"/>
    <property type="match status" value="1"/>
</dbReference>
<dbReference type="PANTHER" id="PTHR43207:SF4">
    <property type="entry name" value="AROGENATE DEHYDROGENASE 2, CHLOROPLASTIC"/>
    <property type="match status" value="1"/>
</dbReference>
<accession>A0A7J7LJV6</accession>
<protein>
    <recommendedName>
        <fullName evidence="2">DUF8039 domain-containing protein</fullName>
    </recommendedName>
</protein>
<feature type="compositionally biased region" description="Polar residues" evidence="1">
    <location>
        <begin position="31"/>
        <end position="48"/>
    </location>
</feature>
<comment type="caution">
    <text evidence="3">The sequence shown here is derived from an EMBL/GenBank/DDBJ whole genome shotgun (WGS) entry which is preliminary data.</text>
</comment>
<dbReference type="AlphaFoldDB" id="A0A7J7LJV6"/>
<dbReference type="Pfam" id="PF03004">
    <property type="entry name" value="Transposase_24"/>
    <property type="match status" value="1"/>
</dbReference>
<dbReference type="InterPro" id="IPR036291">
    <property type="entry name" value="NAD(P)-bd_dom_sf"/>
</dbReference>
<evidence type="ECO:0000313" key="3">
    <source>
        <dbReference type="EMBL" id="KAF6142951.1"/>
    </source>
</evidence>
<organism evidence="3 4">
    <name type="scientific">Kingdonia uniflora</name>
    <dbReference type="NCBI Taxonomy" id="39325"/>
    <lineage>
        <taxon>Eukaryota</taxon>
        <taxon>Viridiplantae</taxon>
        <taxon>Streptophyta</taxon>
        <taxon>Embryophyta</taxon>
        <taxon>Tracheophyta</taxon>
        <taxon>Spermatophyta</taxon>
        <taxon>Magnoliopsida</taxon>
        <taxon>Ranunculales</taxon>
        <taxon>Circaeasteraceae</taxon>
        <taxon>Kingdonia</taxon>
    </lineage>
</organism>
<dbReference type="GO" id="GO:0033730">
    <property type="term" value="F:arogenate dehydrogenase (NADP+) activity"/>
    <property type="evidence" value="ECO:0007669"/>
    <property type="project" value="InterPro"/>
</dbReference>
<dbReference type="GO" id="GO:0006571">
    <property type="term" value="P:tyrosine biosynthetic process"/>
    <property type="evidence" value="ECO:0007669"/>
    <property type="project" value="InterPro"/>
</dbReference>
<feature type="domain" description="DUF8039" evidence="2">
    <location>
        <begin position="610"/>
        <end position="686"/>
    </location>
</feature>
<dbReference type="Gene3D" id="3.40.50.720">
    <property type="entry name" value="NAD(P)-binding Rossmann-like Domain"/>
    <property type="match status" value="1"/>
</dbReference>
<evidence type="ECO:0000256" key="1">
    <source>
        <dbReference type="SAM" id="MobiDB-lite"/>
    </source>
</evidence>
<name>A0A7J7LJV6_9MAGN</name>
<dbReference type="Proteomes" id="UP000541444">
    <property type="component" value="Unassembled WGS sequence"/>
</dbReference>
<dbReference type="InterPro" id="IPR045011">
    <property type="entry name" value="TYRAAT1/2"/>
</dbReference>
<dbReference type="SUPFAM" id="SSF51735">
    <property type="entry name" value="NAD(P)-binding Rossmann-fold domains"/>
    <property type="match status" value="1"/>
</dbReference>
<sequence>NNSSSNASSKKKKGLTRGSKPLPNGKKKNIRVNSWGQPNQANPETNTYSSDIGFQVRMHLLIIYESFKDVHNDRIALVECYDISHVSWLDLKEKIRDVWKMYKYRLNTTLIVGNNPGDVKAYPAPEFVPREDWVKFVDYCNSEKFMAKSKRNKENRAKLIASCTLGRTSMPITRHKLAEERGVTNEEIGRVEVSIPTHTKKDKIIQCPDVIAELQNTMRKDPKSIRTGPNDAIAQVFNVIELIIEIYYYLSIYSYIHIYAEIWQREERWNSGYGCGHEHILGGKSWSIVNENEELRSNNNELKFATEKLRKDLDALPKYVGNILRLKRNTLFVDVLSVKEFPRSLFFRILPKDFDVLCTHPMFGPESGRNGWNGLPFVYDKVRIGRDESRVNRCERFLNIFVQEGCRMEETSCKEHDKNAAESQFITHTVGRLEILDMAFEALKKELFEHENKDFGVTKEKPMLPLLLENGKSPPPILELLLLFQSTLVLPAVRSLFLSCCCSNQTCCCLLLATKLLLAAVRSLLLATEILLAVTTELLLASTAAATTLGKLFTEAKWEILLRSSSSRSSDAMDSCYRYEKKVISPTDNLPSQQAAYHRNEKHQHIDKECRLVGCPWRIVAHGVIVGVDPTDMCHSVALGDDFYKVAIHDIVDGNALLFRPNSNIKRLLDVGIGSFVAWPKSMITF</sequence>
<proteinExistence type="predicted"/>
<dbReference type="Pfam" id="PF26133">
    <property type="entry name" value="DUF8039"/>
    <property type="match status" value="1"/>
</dbReference>
<keyword evidence="4" id="KW-1185">Reference proteome</keyword>
<dbReference type="OrthoDB" id="1297232at2759"/>
<feature type="non-terminal residue" evidence="3">
    <location>
        <position position="1"/>
    </location>
</feature>
<dbReference type="InterPro" id="IPR004252">
    <property type="entry name" value="Probable_transposase_24"/>
</dbReference>
<dbReference type="EMBL" id="JACGCM010002226">
    <property type="protein sequence ID" value="KAF6142951.1"/>
    <property type="molecule type" value="Genomic_DNA"/>
</dbReference>
<feature type="region of interest" description="Disordered" evidence="1">
    <location>
        <begin position="1"/>
        <end position="48"/>
    </location>
</feature>